<accession>A0ABD0L5A3</accession>
<comment type="caution">
    <text evidence="3">The sequence shown here is derived from an EMBL/GenBank/DDBJ whole genome shotgun (WGS) entry which is preliminary data.</text>
</comment>
<sequence>MKLRTALLFVGWVVLVVRPSRAVIREDLGVRKSDVADLIFTQELLWSTTVPSLIACAADCMTDDSCVCFTLSAKSGSGPRHCRGHSAEQHMNSTGGVAEPGSKLYHLKARLEEAASAQTTTLASEVSTSTEEVSTEVADTTLVETTTACPEAELQEDFVQYPWHYIYYNNLYFRDATFDDCKTECLNTPNCRVMEFWYDVEYCAGADVTPLQLPSDWRSSEGSSRIDYFQRMCA</sequence>
<evidence type="ECO:0000259" key="2">
    <source>
        <dbReference type="PROSITE" id="PS50948"/>
    </source>
</evidence>
<organism evidence="3 4">
    <name type="scientific">Batillaria attramentaria</name>
    <dbReference type="NCBI Taxonomy" id="370345"/>
    <lineage>
        <taxon>Eukaryota</taxon>
        <taxon>Metazoa</taxon>
        <taxon>Spiralia</taxon>
        <taxon>Lophotrochozoa</taxon>
        <taxon>Mollusca</taxon>
        <taxon>Gastropoda</taxon>
        <taxon>Caenogastropoda</taxon>
        <taxon>Sorbeoconcha</taxon>
        <taxon>Cerithioidea</taxon>
        <taxon>Batillariidae</taxon>
        <taxon>Batillaria</taxon>
    </lineage>
</organism>
<evidence type="ECO:0000313" key="3">
    <source>
        <dbReference type="EMBL" id="KAK7494585.1"/>
    </source>
</evidence>
<feature type="chain" id="PRO_5044828416" description="Apple domain-containing protein" evidence="1">
    <location>
        <begin position="23"/>
        <end position="234"/>
    </location>
</feature>
<dbReference type="InterPro" id="IPR003609">
    <property type="entry name" value="Pan_app"/>
</dbReference>
<feature type="domain" description="Apple" evidence="2">
    <location>
        <begin position="149"/>
        <end position="233"/>
    </location>
</feature>
<feature type="signal peptide" evidence="1">
    <location>
        <begin position="1"/>
        <end position="22"/>
    </location>
</feature>
<protein>
    <recommendedName>
        <fullName evidence="2">Apple domain-containing protein</fullName>
    </recommendedName>
</protein>
<keyword evidence="4" id="KW-1185">Reference proteome</keyword>
<dbReference type="EMBL" id="JACVVK020000082">
    <property type="protein sequence ID" value="KAK7494585.1"/>
    <property type="molecule type" value="Genomic_DNA"/>
</dbReference>
<evidence type="ECO:0000256" key="1">
    <source>
        <dbReference type="SAM" id="SignalP"/>
    </source>
</evidence>
<gene>
    <name evidence="3" type="ORF">BaRGS_00014238</name>
</gene>
<name>A0ABD0L5A3_9CAEN</name>
<reference evidence="3 4" key="1">
    <citation type="journal article" date="2023" name="Sci. Data">
        <title>Genome assembly of the Korean intertidal mud-creeper Batillaria attramentaria.</title>
        <authorList>
            <person name="Patra A.K."/>
            <person name="Ho P.T."/>
            <person name="Jun S."/>
            <person name="Lee S.J."/>
            <person name="Kim Y."/>
            <person name="Won Y.J."/>
        </authorList>
    </citation>
    <scope>NUCLEOTIDE SEQUENCE [LARGE SCALE GENOMIC DNA]</scope>
    <source>
        <strain evidence="3">Wonlab-2016</strain>
    </source>
</reference>
<keyword evidence="1" id="KW-0732">Signal</keyword>
<dbReference type="Proteomes" id="UP001519460">
    <property type="component" value="Unassembled WGS sequence"/>
</dbReference>
<proteinExistence type="predicted"/>
<dbReference type="AlphaFoldDB" id="A0ABD0L5A3"/>
<dbReference type="PROSITE" id="PS50948">
    <property type="entry name" value="PAN"/>
    <property type="match status" value="1"/>
</dbReference>
<evidence type="ECO:0000313" key="4">
    <source>
        <dbReference type="Proteomes" id="UP001519460"/>
    </source>
</evidence>